<dbReference type="AlphaFoldDB" id="A0AAD5LJM5"/>
<evidence type="ECO:0000256" key="4">
    <source>
        <dbReference type="ARBA" id="ARBA00022737"/>
    </source>
</evidence>
<accession>A0AAD5LJM5</accession>
<evidence type="ECO:0000256" key="7">
    <source>
        <dbReference type="ARBA" id="ARBA00023069"/>
    </source>
</evidence>
<proteinExistence type="inferred from homology"/>
<feature type="binding site" evidence="10">
    <location>
        <position position="250"/>
    </location>
    <ligand>
        <name>Mn(2+)</name>
        <dbReference type="ChEBI" id="CHEBI:29035"/>
    </ligand>
</feature>
<dbReference type="PANTHER" id="PTHR20931">
    <property type="entry name" value="TETRATRICOPEPTIDE REPEAT PROTEIN 30"/>
    <property type="match status" value="1"/>
</dbReference>
<keyword evidence="10" id="KW-0479">Metal-binding</keyword>
<evidence type="ECO:0000256" key="13">
    <source>
        <dbReference type="SAM" id="Phobius"/>
    </source>
</evidence>
<dbReference type="Gene3D" id="3.90.550.10">
    <property type="entry name" value="Spore Coat Polysaccharide Biosynthesis Protein SpsA, Chain A"/>
    <property type="match status" value="1"/>
</dbReference>
<evidence type="ECO:0000256" key="11">
    <source>
        <dbReference type="PIRSR" id="PIRSR607754-3"/>
    </source>
</evidence>
<feature type="binding site" evidence="10">
    <location>
        <position position="382"/>
    </location>
    <ligand>
        <name>Mn(2+)</name>
        <dbReference type="ChEBI" id="CHEBI:29035"/>
    </ligand>
</feature>
<dbReference type="GO" id="GO:0042073">
    <property type="term" value="P:intraciliary transport"/>
    <property type="evidence" value="ECO:0007669"/>
    <property type="project" value="TreeGrafter"/>
</dbReference>
<dbReference type="SUPFAM" id="SSF48452">
    <property type="entry name" value="TPR-like"/>
    <property type="match status" value="2"/>
</dbReference>
<dbReference type="InterPro" id="IPR007754">
    <property type="entry name" value="GlcNAc_II"/>
</dbReference>
<dbReference type="GO" id="GO:0005795">
    <property type="term" value="C:Golgi stack"/>
    <property type="evidence" value="ECO:0007669"/>
    <property type="project" value="InterPro"/>
</dbReference>
<dbReference type="EMBL" id="WJBH02000002">
    <property type="protein sequence ID" value="KAI9563225.1"/>
    <property type="molecule type" value="Genomic_DNA"/>
</dbReference>
<dbReference type="FunFam" id="1.25.40.10:FF:002173">
    <property type="entry name" value="Tetratricopeptide repeat protein 30A"/>
    <property type="match status" value="1"/>
</dbReference>
<evidence type="ECO:0000256" key="8">
    <source>
        <dbReference type="ARBA" id="ARBA00023273"/>
    </source>
</evidence>
<keyword evidence="13" id="KW-0812">Transmembrane</keyword>
<name>A0AAD5LJM5_9CRUS</name>
<evidence type="ECO:0000256" key="12">
    <source>
        <dbReference type="SAM" id="Coils"/>
    </source>
</evidence>
<dbReference type="GO" id="GO:0008455">
    <property type="term" value="F:alpha-1,6-mannosylglycoprotein 2-beta-N-acetylglucosaminyltransferase activity"/>
    <property type="evidence" value="ECO:0007669"/>
    <property type="project" value="InterPro"/>
</dbReference>
<feature type="transmembrane region" description="Helical" evidence="13">
    <location>
        <begin position="12"/>
        <end position="34"/>
    </location>
</feature>
<dbReference type="GO" id="GO:0016020">
    <property type="term" value="C:membrane"/>
    <property type="evidence" value="ECO:0007669"/>
    <property type="project" value="InterPro"/>
</dbReference>
<evidence type="ECO:0000313" key="14">
    <source>
        <dbReference type="EMBL" id="KAI9563225.1"/>
    </source>
</evidence>
<evidence type="ECO:0000256" key="6">
    <source>
        <dbReference type="ARBA" id="ARBA00022803"/>
    </source>
</evidence>
<dbReference type="Gene3D" id="1.25.40.10">
    <property type="entry name" value="Tetratricopeptide repeat domain"/>
    <property type="match status" value="3"/>
</dbReference>
<dbReference type="GO" id="GO:0005879">
    <property type="term" value="C:axonemal microtubule"/>
    <property type="evidence" value="ECO:0007669"/>
    <property type="project" value="TreeGrafter"/>
</dbReference>
<feature type="disulfide bond" evidence="11">
    <location>
        <begin position="328"/>
        <end position="351"/>
    </location>
</feature>
<evidence type="ECO:0000256" key="10">
    <source>
        <dbReference type="PIRSR" id="PIRSR607754-2"/>
    </source>
</evidence>
<dbReference type="GO" id="GO:0030992">
    <property type="term" value="C:intraciliary transport particle B"/>
    <property type="evidence" value="ECO:0007669"/>
    <property type="project" value="TreeGrafter"/>
</dbReference>
<keyword evidence="4" id="KW-0677">Repeat</keyword>
<evidence type="ECO:0000256" key="9">
    <source>
        <dbReference type="PIRSR" id="PIRSR607754-1"/>
    </source>
</evidence>
<gene>
    <name evidence="14" type="ORF">GHT06_010683</name>
</gene>
<evidence type="ECO:0000256" key="1">
    <source>
        <dbReference type="ARBA" id="ARBA00004138"/>
    </source>
</evidence>
<feature type="coiled-coil region" evidence="12">
    <location>
        <begin position="972"/>
        <end position="999"/>
    </location>
</feature>
<dbReference type="GO" id="GO:0046872">
    <property type="term" value="F:metal ion binding"/>
    <property type="evidence" value="ECO:0007669"/>
    <property type="project" value="UniProtKB-KW"/>
</dbReference>
<keyword evidence="13" id="KW-0472">Membrane</keyword>
<feature type="binding site" evidence="9">
    <location>
        <begin position="112"/>
        <end position="116"/>
    </location>
    <ligand>
        <name>substrate</name>
    </ligand>
</feature>
<protein>
    <recommendedName>
        <fullName evidence="3">Tetratricopeptide repeat protein 30 homolog</fullName>
    </recommendedName>
</protein>
<dbReference type="InterPro" id="IPR019734">
    <property type="entry name" value="TPR_rpt"/>
</dbReference>
<reference evidence="14 15" key="1">
    <citation type="submission" date="2022-05" db="EMBL/GenBank/DDBJ databases">
        <title>A multi-omics perspective on studying reproductive biology in Daphnia sinensis.</title>
        <authorList>
            <person name="Jia J."/>
        </authorList>
    </citation>
    <scope>NUCLEOTIDE SEQUENCE [LARGE SCALE GENOMIC DNA]</scope>
    <source>
        <strain evidence="14 15">WSL</strain>
    </source>
</reference>
<feature type="binding site" evidence="9">
    <location>
        <begin position="218"/>
        <end position="222"/>
    </location>
    <ligand>
        <name>substrate</name>
    </ligand>
</feature>
<dbReference type="FunFam" id="1.25.40.10:FF:000186">
    <property type="entry name" value="Tetratricopeptide repeat domain 30A"/>
    <property type="match status" value="1"/>
</dbReference>
<dbReference type="GO" id="GO:0120170">
    <property type="term" value="F:intraciliary transport particle B binding"/>
    <property type="evidence" value="ECO:0007669"/>
    <property type="project" value="TreeGrafter"/>
</dbReference>
<keyword evidence="8" id="KW-0966">Cell projection</keyword>
<keyword evidence="13" id="KW-1133">Transmembrane helix</keyword>
<evidence type="ECO:0000256" key="3">
    <source>
        <dbReference type="ARBA" id="ARBA00015727"/>
    </source>
</evidence>
<dbReference type="SMART" id="SM00028">
    <property type="entry name" value="TPR"/>
    <property type="match status" value="6"/>
</dbReference>
<comment type="subcellular location">
    <subcellularLocation>
        <location evidence="1">Cell projection</location>
        <location evidence="1">Cilium</location>
    </subcellularLocation>
</comment>
<dbReference type="InterPro" id="IPR039941">
    <property type="entry name" value="TT30"/>
</dbReference>
<evidence type="ECO:0000256" key="5">
    <source>
        <dbReference type="ARBA" id="ARBA00022794"/>
    </source>
</evidence>
<dbReference type="InterPro" id="IPR029044">
    <property type="entry name" value="Nucleotide-diphossugar_trans"/>
</dbReference>
<dbReference type="InterPro" id="IPR011990">
    <property type="entry name" value="TPR-like_helical_dom_sf"/>
</dbReference>
<feature type="disulfide bond" evidence="11">
    <location>
        <begin position="185"/>
        <end position="199"/>
    </location>
</feature>
<comment type="similarity">
    <text evidence="2">Belongs to the TTC30/dfy-1/fleer family.</text>
</comment>
<keyword evidence="10" id="KW-0464">Manganese</keyword>
<keyword evidence="15" id="KW-1185">Reference proteome</keyword>
<dbReference type="Proteomes" id="UP000820818">
    <property type="component" value="Linkage Group LG2"/>
</dbReference>
<comment type="caution">
    <text evidence="14">The sequence shown here is derived from an EMBL/GenBank/DDBJ whole genome shotgun (WGS) entry which is preliminary data.</text>
</comment>
<evidence type="ECO:0000313" key="15">
    <source>
        <dbReference type="Proteomes" id="UP000820818"/>
    </source>
</evidence>
<keyword evidence="12" id="KW-0175">Coiled coil</keyword>
<keyword evidence="7" id="KW-0969">Cilium</keyword>
<sequence length="1129" mass="129144">MFLVTKLRKSFLMRVCLTLAVVSLLWLHVGVFIYRGAEIDFEHRFNSSSVLLNHPNFSNIELAKPTNLTVPELMEKITIENNEQKIWNSNHIPWPPVNETEIWPKGIVITIQVHNRISYLRKLLRSLSQAAWIDRALLVFSHNIYSEELNDIIQSIPFAAVMQIHFPYSTQLFPSTFPGDSPSDCPRDINKERAVAIGCSNAQTPDLYGHYREARYSQTKHHWWWKVNFIFGKIRAVRHYDGPVIFMEEDHYVAEDFLHVLWLQQTLLKGGPKCNFCNQAHILSLGSYPKYFNHREASNMVELLPWSSSKHNMGMAFNRSVWQSFQKCSDMFCSVDDYNWDWSLLHVAQKCLPSLFGEPTDQKGKSKFILGALVLKAPRVFHIGECGVHHRKASCASDTSTLRKAETSLRAARKAETLFPTTLRTKNMLGSKAVRLKKGNGGWGDPRDRELSYTYVYHNFVMPKMFFMFFQQIKDERYHDAITTLVTIVDANPTSKAGLSLLGYCCFQIQDFFNAASCYEQLYTLYSEQEEYKLYWAQSLYEAGLYGSSLKVCNQIVDPKLKGKVLKLEAAIRFAEDDLAAAMNTVNACFALSSTNDVDTLVNMGCIRFKEEDYSRALNKFQSAVHVSGFEPQLLYNVAVCHYKMKEYAPAIKSIADIIERGIRDHPELSVGMATEGLEVRSVGNTLALHKSALVEAFNLKAATEYQLKNFEGAKEALTDMPPRLESELDPVTLHNMALLTADANPSESFDKLQFLLLQQVTQMQQQLENPESRLTGAGPLVCPPETFANLLLLYCKYEYFDLAADLMAEHADLTYKHLSPYVFDFLEALIIQQTSPEEAFAKFDALCVRYGETVRRTGTNLKEARRQQSSHAISAAGLAHEQAMETYLPVLMNQAKIYWDRENYVQVEKLFRQSAELCGDADVWRLNVAHTLFMQENKFREATSFYEPLVKQNYDNILDVSAVVLANLCVCYLVTSQNEEAEELLRKLEKEEEQKSLENPQSKFFHLSIVNLVIGTLYCSKGNYEFGISRVIKSLEPYHQKLGTDTWFYAKRCLMSLLENMAKQLVVIKDSILDDILQFLDSCQFYGREVQTILENPTAVNLNVSSARFTVTYEARIIKCLLLQIIRN</sequence>
<dbReference type="Pfam" id="PF05060">
    <property type="entry name" value="MGAT2"/>
    <property type="match status" value="1"/>
</dbReference>
<dbReference type="GO" id="GO:0009312">
    <property type="term" value="P:oligosaccharide biosynthetic process"/>
    <property type="evidence" value="ECO:0007669"/>
    <property type="project" value="InterPro"/>
</dbReference>
<keyword evidence="11" id="KW-1015">Disulfide bond</keyword>
<dbReference type="SUPFAM" id="SSF53448">
    <property type="entry name" value="Nucleotide-diphospho-sugar transferases"/>
    <property type="match status" value="1"/>
</dbReference>
<organism evidence="14 15">
    <name type="scientific">Daphnia sinensis</name>
    <dbReference type="NCBI Taxonomy" id="1820382"/>
    <lineage>
        <taxon>Eukaryota</taxon>
        <taxon>Metazoa</taxon>
        <taxon>Ecdysozoa</taxon>
        <taxon>Arthropoda</taxon>
        <taxon>Crustacea</taxon>
        <taxon>Branchiopoda</taxon>
        <taxon>Diplostraca</taxon>
        <taxon>Cladocera</taxon>
        <taxon>Anomopoda</taxon>
        <taxon>Daphniidae</taxon>
        <taxon>Daphnia</taxon>
        <taxon>Daphnia similis group</taxon>
    </lineage>
</organism>
<evidence type="ECO:0000256" key="2">
    <source>
        <dbReference type="ARBA" id="ARBA00009522"/>
    </source>
</evidence>
<keyword evidence="6" id="KW-0802">TPR repeat</keyword>
<feature type="disulfide bond" evidence="11">
    <location>
        <begin position="386"/>
        <end position="395"/>
    </location>
</feature>
<dbReference type="PANTHER" id="PTHR20931:SF0">
    <property type="entry name" value="TETRATRICOPEPTIDE REPEAT PROTEIN 30"/>
    <property type="match status" value="1"/>
</dbReference>
<keyword evidence="5" id="KW-0970">Cilium biogenesis/degradation</keyword>
<comment type="cofactor">
    <cofactor evidence="10">
        <name>Mn(2+)</name>
        <dbReference type="ChEBI" id="CHEBI:29035"/>
    </cofactor>
</comment>